<evidence type="ECO:0000313" key="2">
    <source>
        <dbReference type="EMBL" id="RKT57500.1"/>
    </source>
</evidence>
<name>A0A495W8S0_9PSEU</name>
<protein>
    <submittedName>
        <fullName evidence="2">Immunity protein Imm1 of predicted polymorphic toxin system</fullName>
    </submittedName>
</protein>
<dbReference type="Proteomes" id="UP000282084">
    <property type="component" value="Unassembled WGS sequence"/>
</dbReference>
<reference evidence="2 3" key="1">
    <citation type="submission" date="2018-10" db="EMBL/GenBank/DDBJ databases">
        <title>Sequencing the genomes of 1000 actinobacteria strains.</title>
        <authorList>
            <person name="Klenk H.-P."/>
        </authorList>
    </citation>
    <scope>NUCLEOTIDE SEQUENCE [LARGE SCALE GENOMIC DNA]</scope>
    <source>
        <strain evidence="2 3">DSM 43800</strain>
    </source>
</reference>
<dbReference type="AlphaFoldDB" id="A0A495W8S0"/>
<dbReference type="EMBL" id="RBXO01000001">
    <property type="protein sequence ID" value="RKT57500.1"/>
    <property type="molecule type" value="Genomic_DNA"/>
</dbReference>
<sequence length="139" mass="15103">MSFTAYWRIYDETDLRAGARMTVTTPADVEVLVARLAEDTAEAAKIEHHGRARLTFEGESAPDHILVAGVAGGYGYFEYADDDHEPSRPVGDPASPVYHSDSDEYPAGSGLPIEAFTAALCEFLATARRPACVDWRPAL</sequence>
<keyword evidence="3" id="KW-1185">Reference proteome</keyword>
<dbReference type="Pfam" id="PF14430">
    <property type="entry name" value="Imm1"/>
    <property type="match status" value="1"/>
</dbReference>
<evidence type="ECO:0000313" key="3">
    <source>
        <dbReference type="Proteomes" id="UP000282084"/>
    </source>
</evidence>
<comment type="caution">
    <text evidence="2">The sequence shown here is derived from an EMBL/GenBank/DDBJ whole genome shotgun (WGS) entry which is preliminary data.</text>
</comment>
<dbReference type="InterPro" id="IPR025680">
    <property type="entry name" value="DddI"/>
</dbReference>
<dbReference type="OrthoDB" id="3692627at2"/>
<dbReference type="RefSeq" id="WP_121009242.1">
    <property type="nucleotide sequence ID" value="NZ_RBXO01000001.1"/>
</dbReference>
<organism evidence="2 3">
    <name type="scientific">Saccharothrix australiensis</name>
    <dbReference type="NCBI Taxonomy" id="2072"/>
    <lineage>
        <taxon>Bacteria</taxon>
        <taxon>Bacillati</taxon>
        <taxon>Actinomycetota</taxon>
        <taxon>Actinomycetes</taxon>
        <taxon>Pseudonocardiales</taxon>
        <taxon>Pseudonocardiaceae</taxon>
        <taxon>Saccharothrix</taxon>
    </lineage>
</organism>
<evidence type="ECO:0000256" key="1">
    <source>
        <dbReference type="SAM" id="MobiDB-lite"/>
    </source>
</evidence>
<accession>A0A495W8S0</accession>
<feature type="region of interest" description="Disordered" evidence="1">
    <location>
        <begin position="80"/>
        <end position="103"/>
    </location>
</feature>
<gene>
    <name evidence="2" type="ORF">C8E97_6222</name>
</gene>
<proteinExistence type="predicted"/>